<dbReference type="AlphaFoldDB" id="A0A814EV20"/>
<sequence length="356" mass="40904">MATTTFTTFRMCPENTSCDFYLEVKNGQYTTANRIHMDEYQHEKTACEYGQYCDAFIRLCKNGYQMHDIGHCTIYLHVGRRGGLSVVENLNLKKFISGFVRWEPDGPFECRVSTYTGKDGDLINELNKNGFNYVLHPTGGPYKCLSDVVRDKLKHPRHARMGSPLNYDQMLAVILYTDTAVYADLRLDEILFCQQNPFEPGDNWHQQKWPIFGAILDSAIRLLNNHDERQNRPPLVYHGLRDTEIDTDVFNNHGSQKRDNSFKYGTFVSTSWDKEVSLGFMCEKGCLLEIDTSEPPDGCQRLVGADVSWISKFPAECEFLIARKPTFEIMEIGFDIERNCQLVRVQNGNNLHSNSD</sequence>
<evidence type="ECO:0000256" key="4">
    <source>
        <dbReference type="ARBA" id="ARBA00022695"/>
    </source>
</evidence>
<keyword evidence="4" id="KW-0548">Nucleotidyltransferase</keyword>
<keyword evidence="6" id="KW-0521">NADP</keyword>
<evidence type="ECO:0000313" key="7">
    <source>
        <dbReference type="EMBL" id="CAF0971155.1"/>
    </source>
</evidence>
<comment type="caution">
    <text evidence="7">The sequence shown here is derived from an EMBL/GenBank/DDBJ whole genome shotgun (WGS) entry which is preliminary data.</text>
</comment>
<accession>A0A814EV20</accession>
<dbReference type="GO" id="GO:0106274">
    <property type="term" value="F:NAD+-protein-arginine ADP-ribosyltransferase activity"/>
    <property type="evidence" value="ECO:0007669"/>
    <property type="project" value="UniProtKB-EC"/>
</dbReference>
<dbReference type="OrthoDB" id="9990006at2759"/>
<dbReference type="EC" id="2.4.2.31" evidence="6"/>
<proteinExistence type="inferred from homology"/>
<keyword evidence="6" id="KW-0520">NAD</keyword>
<evidence type="ECO:0000256" key="1">
    <source>
        <dbReference type="ARBA" id="ARBA00009558"/>
    </source>
</evidence>
<evidence type="ECO:0000313" key="9">
    <source>
        <dbReference type="Proteomes" id="UP000663891"/>
    </source>
</evidence>
<keyword evidence="2 6" id="KW-0328">Glycosyltransferase</keyword>
<dbReference type="Proteomes" id="UP000663891">
    <property type="component" value="Unassembled WGS sequence"/>
</dbReference>
<keyword evidence="3 6" id="KW-0808">Transferase</keyword>
<protein>
    <recommendedName>
        <fullName evidence="6">NAD(P)(+)--arginine ADP-ribosyltransferase</fullName>
        <ecNumber evidence="6">2.4.2.31</ecNumber>
    </recommendedName>
    <alternativeName>
        <fullName evidence="6">Mono(ADP-ribosyl)transferase</fullName>
    </alternativeName>
</protein>
<name>A0A814EV20_9BILA</name>
<dbReference type="Proteomes" id="UP000663881">
    <property type="component" value="Unassembled WGS sequence"/>
</dbReference>
<comment type="catalytic activity">
    <reaction evidence="5 6">
        <text>L-arginyl-[protein] + NAD(+) = N(omega)-(ADP-D-ribosyl)-L-arginyl-[protein] + nicotinamide + H(+)</text>
        <dbReference type="Rhea" id="RHEA:19149"/>
        <dbReference type="Rhea" id="RHEA-COMP:10532"/>
        <dbReference type="Rhea" id="RHEA-COMP:15087"/>
        <dbReference type="ChEBI" id="CHEBI:15378"/>
        <dbReference type="ChEBI" id="CHEBI:17154"/>
        <dbReference type="ChEBI" id="CHEBI:29965"/>
        <dbReference type="ChEBI" id="CHEBI:57540"/>
        <dbReference type="ChEBI" id="CHEBI:142554"/>
        <dbReference type="EC" id="2.4.2.31"/>
    </reaction>
</comment>
<organism evidence="7 9">
    <name type="scientific">Adineta steineri</name>
    <dbReference type="NCBI Taxonomy" id="433720"/>
    <lineage>
        <taxon>Eukaryota</taxon>
        <taxon>Metazoa</taxon>
        <taxon>Spiralia</taxon>
        <taxon>Gnathifera</taxon>
        <taxon>Rotifera</taxon>
        <taxon>Eurotatoria</taxon>
        <taxon>Bdelloidea</taxon>
        <taxon>Adinetida</taxon>
        <taxon>Adinetidae</taxon>
        <taxon>Adineta</taxon>
    </lineage>
</organism>
<dbReference type="GO" id="GO:0016779">
    <property type="term" value="F:nucleotidyltransferase activity"/>
    <property type="evidence" value="ECO:0007669"/>
    <property type="project" value="UniProtKB-KW"/>
</dbReference>
<dbReference type="Gene3D" id="3.90.176.10">
    <property type="entry name" value="Toxin ADP-ribosyltransferase, Chain A, domain 1"/>
    <property type="match status" value="1"/>
</dbReference>
<dbReference type="EMBL" id="CAJOAY010002814">
    <property type="protein sequence ID" value="CAF3981771.1"/>
    <property type="molecule type" value="Genomic_DNA"/>
</dbReference>
<evidence type="ECO:0000313" key="8">
    <source>
        <dbReference type="EMBL" id="CAF3981771.1"/>
    </source>
</evidence>
<reference evidence="7" key="1">
    <citation type="submission" date="2021-02" db="EMBL/GenBank/DDBJ databases">
        <authorList>
            <person name="Nowell W R."/>
        </authorList>
    </citation>
    <scope>NUCLEOTIDE SEQUENCE</scope>
</reference>
<dbReference type="InterPro" id="IPR000768">
    <property type="entry name" value="ART"/>
</dbReference>
<dbReference type="EMBL" id="CAJNON010000104">
    <property type="protein sequence ID" value="CAF0971155.1"/>
    <property type="molecule type" value="Genomic_DNA"/>
</dbReference>
<evidence type="ECO:0000256" key="3">
    <source>
        <dbReference type="ARBA" id="ARBA00022679"/>
    </source>
</evidence>
<dbReference type="SUPFAM" id="SSF56399">
    <property type="entry name" value="ADP-ribosylation"/>
    <property type="match status" value="1"/>
</dbReference>
<dbReference type="Pfam" id="PF01129">
    <property type="entry name" value="ART"/>
    <property type="match status" value="1"/>
</dbReference>
<comment type="similarity">
    <text evidence="1 6">Belongs to the Arg-specific ADP-ribosyltransferase family.</text>
</comment>
<gene>
    <name evidence="8" type="ORF">OKA104_LOCUS28703</name>
    <name evidence="7" type="ORF">VCS650_LOCUS13142</name>
</gene>
<evidence type="ECO:0000256" key="5">
    <source>
        <dbReference type="ARBA" id="ARBA00047597"/>
    </source>
</evidence>
<evidence type="ECO:0000256" key="2">
    <source>
        <dbReference type="ARBA" id="ARBA00022676"/>
    </source>
</evidence>
<evidence type="ECO:0000256" key="6">
    <source>
        <dbReference type="RuleBase" id="RU361228"/>
    </source>
</evidence>